<reference evidence="3 4" key="1">
    <citation type="submission" date="2019-09" db="EMBL/GenBank/DDBJ databases">
        <title>Phylogeny of genus Pseudoclavibacter and closely related genus.</title>
        <authorList>
            <person name="Li Y."/>
        </authorList>
    </citation>
    <scope>NUCLEOTIDE SEQUENCE [LARGE SCALE GENOMIC DNA]</scope>
    <source>
        <strain evidence="3 4">JCM 16921</strain>
    </source>
</reference>
<dbReference type="RefSeq" id="WP_158035213.1">
    <property type="nucleotide sequence ID" value="NZ_BAAAZV010000007.1"/>
</dbReference>
<evidence type="ECO:0008006" key="5">
    <source>
        <dbReference type="Google" id="ProtNLM"/>
    </source>
</evidence>
<accession>A0A7C8FUL9</accession>
<sequence length="186" mass="18699">MSIRRASLAAVIVASVAAGTSGCAFVTPVATERSYNASDGIVISVGDVKLDNIALVADDQGERGRLIGQVSTTSDTARDVTLTIEGQDPLHWTVDAHTPIDLEQTDTVLADLGAQPGATLTATATAAGQSESDKTIPIIGGDLAEYSTLVPSAPASASASAESEEFGATAEPDASTLARTSATPAA</sequence>
<comment type="caution">
    <text evidence="3">The sequence shown here is derived from an EMBL/GenBank/DDBJ whole genome shotgun (WGS) entry which is preliminary data.</text>
</comment>
<evidence type="ECO:0000256" key="2">
    <source>
        <dbReference type="SAM" id="SignalP"/>
    </source>
</evidence>
<evidence type="ECO:0000313" key="3">
    <source>
        <dbReference type="EMBL" id="KAB1633434.1"/>
    </source>
</evidence>
<evidence type="ECO:0000256" key="1">
    <source>
        <dbReference type="SAM" id="MobiDB-lite"/>
    </source>
</evidence>
<dbReference type="PROSITE" id="PS51257">
    <property type="entry name" value="PROKAR_LIPOPROTEIN"/>
    <property type="match status" value="1"/>
</dbReference>
<gene>
    <name evidence="3" type="ORF">F8O02_00350</name>
</gene>
<protein>
    <recommendedName>
        <fullName evidence="5">DNA modification methylase</fullName>
    </recommendedName>
</protein>
<feature type="compositionally biased region" description="Low complexity" evidence="1">
    <location>
        <begin position="151"/>
        <end position="161"/>
    </location>
</feature>
<name>A0A7C8FUL9_9MICO</name>
<keyword evidence="2" id="KW-0732">Signal</keyword>
<feature type="compositionally biased region" description="Polar residues" evidence="1">
    <location>
        <begin position="177"/>
        <end position="186"/>
    </location>
</feature>
<dbReference type="AlphaFoldDB" id="A0A7C8FUL9"/>
<dbReference type="Proteomes" id="UP000481339">
    <property type="component" value="Unassembled WGS sequence"/>
</dbReference>
<feature type="chain" id="PRO_5039079922" description="DNA modification methylase" evidence="2">
    <location>
        <begin position="27"/>
        <end position="186"/>
    </location>
</feature>
<evidence type="ECO:0000313" key="4">
    <source>
        <dbReference type="Proteomes" id="UP000481339"/>
    </source>
</evidence>
<proteinExistence type="predicted"/>
<keyword evidence="4" id="KW-1185">Reference proteome</keyword>
<feature type="region of interest" description="Disordered" evidence="1">
    <location>
        <begin position="151"/>
        <end position="186"/>
    </location>
</feature>
<organism evidence="3 4">
    <name type="scientific">Pseudoclavibacter caeni</name>
    <dbReference type="NCBI Taxonomy" id="908846"/>
    <lineage>
        <taxon>Bacteria</taxon>
        <taxon>Bacillati</taxon>
        <taxon>Actinomycetota</taxon>
        <taxon>Actinomycetes</taxon>
        <taxon>Micrococcales</taxon>
        <taxon>Microbacteriaceae</taxon>
        <taxon>Pseudoclavibacter</taxon>
    </lineage>
</organism>
<dbReference type="EMBL" id="WBKA01000001">
    <property type="protein sequence ID" value="KAB1633434.1"/>
    <property type="molecule type" value="Genomic_DNA"/>
</dbReference>
<dbReference type="OrthoDB" id="3267550at2"/>
<feature type="signal peptide" evidence="2">
    <location>
        <begin position="1"/>
        <end position="26"/>
    </location>
</feature>